<accession>A0ABQ2HRA4</accession>
<reference evidence="2" key="1">
    <citation type="journal article" date="2019" name="Int. J. Syst. Evol. Microbiol.">
        <title>The Global Catalogue of Microorganisms (GCM) 10K type strain sequencing project: providing services to taxonomists for standard genome sequencing and annotation.</title>
        <authorList>
            <consortium name="The Broad Institute Genomics Platform"/>
            <consortium name="The Broad Institute Genome Sequencing Center for Infectious Disease"/>
            <person name="Wu L."/>
            <person name="Ma J."/>
        </authorList>
    </citation>
    <scope>NUCLEOTIDE SEQUENCE [LARGE SCALE GENOMIC DNA]</scope>
    <source>
        <strain evidence="2">CGMCC 4.7319</strain>
    </source>
</reference>
<organism evidence="1 2">
    <name type="scientific">Lentzea pudingi</name>
    <dbReference type="NCBI Taxonomy" id="1789439"/>
    <lineage>
        <taxon>Bacteria</taxon>
        <taxon>Bacillati</taxon>
        <taxon>Actinomycetota</taxon>
        <taxon>Actinomycetes</taxon>
        <taxon>Pseudonocardiales</taxon>
        <taxon>Pseudonocardiaceae</taxon>
        <taxon>Lentzea</taxon>
    </lineage>
</organism>
<dbReference type="EMBL" id="BMNC01000003">
    <property type="protein sequence ID" value="GGM89317.1"/>
    <property type="molecule type" value="Genomic_DNA"/>
</dbReference>
<keyword evidence="2" id="KW-1185">Reference proteome</keyword>
<name>A0ABQ2HRA4_9PSEU</name>
<protein>
    <submittedName>
        <fullName evidence="1">Uncharacterized protein</fullName>
    </submittedName>
</protein>
<dbReference type="RefSeq" id="WP_189155076.1">
    <property type="nucleotide sequence ID" value="NZ_BMNC01000003.1"/>
</dbReference>
<evidence type="ECO:0000313" key="2">
    <source>
        <dbReference type="Proteomes" id="UP000597656"/>
    </source>
</evidence>
<evidence type="ECO:0000313" key="1">
    <source>
        <dbReference type="EMBL" id="GGM89317.1"/>
    </source>
</evidence>
<comment type="caution">
    <text evidence="1">The sequence shown here is derived from an EMBL/GenBank/DDBJ whole genome shotgun (WGS) entry which is preliminary data.</text>
</comment>
<dbReference type="Proteomes" id="UP000597656">
    <property type="component" value="Unassembled WGS sequence"/>
</dbReference>
<sequence>MALLPAVVPGLIEKRAELVPARFARKVAALFGVPSESNPFRPMTWVCDFTTITVSEIARGAPLPTRAAAAELRGQPHEGEWLEHGRAVLAVGGKTLPNEIVAATVNRFGPDTKAAVVLSATNVLLAPVTTAIAAGLPLLRGADGGELPTVQWIAAWAATAVEVYRSQPALVLAAVKARSIQRESLTAPVFPWADRLAGNAKARCEMGAVAPPPPDPVTRPADLDFIDRIAVKRLDAAGGLPIDESDAVPFGGGPSIGERMAALLVRLLADMGSPDSVGHVWVSERQPGQAVAEAMLPSSGLVRELVEAWAHGPGELPHSDEFTDALGDAMAQPVRLPAPREVAALPVLARRVVVLAAMGVVRQMGLLAPSRWVCGPEFAALLDDVEELLGTLPSGDPIVPETRLRVAVQRASVQRHDGHAGHETVTALLRAADDCLVSAVLDRGMLADVLVVVCVELFQLREMAGDQAVLTEAVHRYWRAFADAVEVDVFNPDVDRTGLSFQLHNYAAFLGGNRDSEADLRAALHLFAKAVIPGRSRLYNRDRDIRPIARSWYLAAETAAALAEVLLAAGAEDEALQWIAQAFEWVGNVLADRRFAQGKLHPRLDDCLFALRAAPVLLLAVEHDVPTDSAAALRRADELVQLIELWLKENTDGQVERSRYHVKVVGLRNRVTAARARA</sequence>
<gene>
    <name evidence="1" type="ORF">GCM10011609_27730</name>
</gene>
<proteinExistence type="predicted"/>